<keyword evidence="5" id="KW-1185">Reference proteome</keyword>
<accession>A0A897NJK8</accession>
<dbReference type="AlphaFoldDB" id="A0A897N0Q1"/>
<dbReference type="EMBL" id="CP064789">
    <property type="protein sequence ID" value="QSG12932.1"/>
    <property type="molecule type" value="Genomic_DNA"/>
</dbReference>
<sequence length="129" mass="14063">MCMSSEPADSNPESPGDDESNSPRLTIALPDGSTSVSDAIVTNREMLREPQEHGLATQEEITHLSEAIEGLSEKAQTATTQSEQTQASVDELQAVVERQRRQIEELQSMVSSLADILGTEAEWETFDDA</sequence>
<protein>
    <submittedName>
        <fullName evidence="3">Uncharacterized protein</fullName>
    </submittedName>
</protein>
<name>A0A897N0Q1_9EURY</name>
<accession>A0A897N0Q1</accession>
<evidence type="ECO:0000256" key="2">
    <source>
        <dbReference type="SAM" id="MobiDB-lite"/>
    </source>
</evidence>
<evidence type="ECO:0000313" key="3">
    <source>
        <dbReference type="EMBL" id="QSG07930.1"/>
    </source>
</evidence>
<dbReference type="Proteomes" id="UP000663305">
    <property type="component" value="Chromosome"/>
</dbReference>
<keyword evidence="1" id="KW-0175">Coiled coil</keyword>
<dbReference type="KEGG" id="hds:HSR122_0523"/>
<reference evidence="3 5" key="1">
    <citation type="submission" date="2020-11" db="EMBL/GenBank/DDBJ databases">
        <title>Carbohydrate-dependent, anaerobic sulfur respiration: A novel catabolism in halophilic archaea.</title>
        <authorList>
            <person name="Sorokin D.Y."/>
            <person name="Messina E."/>
            <person name="Smedile F."/>
            <person name="La Cono V."/>
            <person name="Hallsworth J.E."/>
            <person name="Yakimov M.M."/>
        </authorList>
    </citation>
    <scope>NUCLEOTIDE SEQUENCE [LARGE SCALE GENOMIC DNA]</scope>
    <source>
        <strain evidence="4">HSR-Bgl</strain>
        <strain evidence="3 5">HSR12-2</strain>
    </source>
</reference>
<proteinExistence type="predicted"/>
<organism evidence="3 5">
    <name type="scientific">Halapricum desulfuricans</name>
    <dbReference type="NCBI Taxonomy" id="2841257"/>
    <lineage>
        <taxon>Archaea</taxon>
        <taxon>Methanobacteriati</taxon>
        <taxon>Methanobacteriota</taxon>
        <taxon>Stenosarchaea group</taxon>
        <taxon>Halobacteria</taxon>
        <taxon>Halobacteriales</taxon>
        <taxon>Haloarculaceae</taxon>
        <taxon>Halapricum</taxon>
    </lineage>
</organism>
<dbReference type="Proteomes" id="UP000662973">
    <property type="component" value="Chromosome"/>
</dbReference>
<dbReference type="EMBL" id="CP064788">
    <property type="protein sequence ID" value="QSG07930.1"/>
    <property type="molecule type" value="Genomic_DNA"/>
</dbReference>
<feature type="coiled-coil region" evidence="1">
    <location>
        <begin position="82"/>
        <end position="116"/>
    </location>
</feature>
<evidence type="ECO:0000313" key="4">
    <source>
        <dbReference type="EMBL" id="QSG12932.1"/>
    </source>
</evidence>
<gene>
    <name evidence="4" type="ORF">HSBGL_2528</name>
    <name evidence="3" type="ORF">HSR122_0523</name>
</gene>
<evidence type="ECO:0000313" key="5">
    <source>
        <dbReference type="Proteomes" id="UP000662973"/>
    </source>
</evidence>
<evidence type="ECO:0000256" key="1">
    <source>
        <dbReference type="SAM" id="Coils"/>
    </source>
</evidence>
<feature type="region of interest" description="Disordered" evidence="2">
    <location>
        <begin position="1"/>
        <end position="36"/>
    </location>
</feature>